<name>A0A9P4GBR6_9PLEO</name>
<evidence type="ECO:0000256" key="2">
    <source>
        <dbReference type="SAM" id="SignalP"/>
    </source>
</evidence>
<dbReference type="InterPro" id="IPR005151">
    <property type="entry name" value="Tail-specific_protease"/>
</dbReference>
<dbReference type="InterPro" id="IPR056186">
    <property type="entry name" value="PDZ_CPAF-rel"/>
</dbReference>
<dbReference type="SUPFAM" id="SSF52096">
    <property type="entry name" value="ClpP/crotonase"/>
    <property type="match status" value="1"/>
</dbReference>
<evidence type="ECO:0000259" key="4">
    <source>
        <dbReference type="Pfam" id="PF23658"/>
    </source>
</evidence>
<evidence type="ECO:0000259" key="3">
    <source>
        <dbReference type="Pfam" id="PF03572"/>
    </source>
</evidence>
<feature type="region of interest" description="Disordered" evidence="1">
    <location>
        <begin position="307"/>
        <end position="333"/>
    </location>
</feature>
<dbReference type="OrthoDB" id="27214at2759"/>
<feature type="domain" description="CPAF-like PDZ" evidence="4">
    <location>
        <begin position="160"/>
        <end position="287"/>
    </location>
</feature>
<evidence type="ECO:0000313" key="6">
    <source>
        <dbReference type="Proteomes" id="UP000800039"/>
    </source>
</evidence>
<reference evidence="5" key="1">
    <citation type="submission" date="2020-01" db="EMBL/GenBank/DDBJ databases">
        <authorList>
            <consortium name="DOE Joint Genome Institute"/>
            <person name="Haridas S."/>
            <person name="Albert R."/>
            <person name="Binder M."/>
            <person name="Bloem J."/>
            <person name="Labutti K."/>
            <person name="Salamov A."/>
            <person name="Andreopoulos B."/>
            <person name="Baker S.E."/>
            <person name="Barry K."/>
            <person name="Bills G."/>
            <person name="Bluhm B.H."/>
            <person name="Cannon C."/>
            <person name="Castanera R."/>
            <person name="Culley D.E."/>
            <person name="Daum C."/>
            <person name="Ezra D."/>
            <person name="Gonzalez J.B."/>
            <person name="Henrissat B."/>
            <person name="Kuo A."/>
            <person name="Liang C."/>
            <person name="Lipzen A."/>
            <person name="Lutzoni F."/>
            <person name="Magnuson J."/>
            <person name="Mondo S."/>
            <person name="Nolan M."/>
            <person name="Ohm R."/>
            <person name="Pangilinan J."/>
            <person name="Park H.-J."/>
            <person name="Ramirez L."/>
            <person name="Alfaro M."/>
            <person name="Sun H."/>
            <person name="Tritt A."/>
            <person name="Yoshinaga Y."/>
            <person name="Zwiers L.-H."/>
            <person name="Turgeon B.G."/>
            <person name="Goodwin S.B."/>
            <person name="Spatafora J.W."/>
            <person name="Crous P.W."/>
            <person name="Grigoriev I.V."/>
        </authorList>
    </citation>
    <scope>NUCLEOTIDE SEQUENCE</scope>
    <source>
        <strain evidence="5">CBS 394.84</strain>
    </source>
</reference>
<dbReference type="EMBL" id="ML976618">
    <property type="protein sequence ID" value="KAF1842334.1"/>
    <property type="molecule type" value="Genomic_DNA"/>
</dbReference>
<gene>
    <name evidence="5" type="ORF">K460DRAFT_293699</name>
</gene>
<dbReference type="PANTHER" id="PTHR37049">
    <property type="entry name" value="PEPTIDASE S41 FAMILY PROTEIN"/>
    <property type="match status" value="1"/>
</dbReference>
<keyword evidence="6" id="KW-1185">Reference proteome</keyword>
<organism evidence="5 6">
    <name type="scientific">Cucurbitaria berberidis CBS 394.84</name>
    <dbReference type="NCBI Taxonomy" id="1168544"/>
    <lineage>
        <taxon>Eukaryota</taxon>
        <taxon>Fungi</taxon>
        <taxon>Dikarya</taxon>
        <taxon>Ascomycota</taxon>
        <taxon>Pezizomycotina</taxon>
        <taxon>Dothideomycetes</taxon>
        <taxon>Pleosporomycetidae</taxon>
        <taxon>Pleosporales</taxon>
        <taxon>Pleosporineae</taxon>
        <taxon>Cucurbitariaceae</taxon>
        <taxon>Cucurbitaria</taxon>
    </lineage>
</organism>
<dbReference type="InterPro" id="IPR029045">
    <property type="entry name" value="ClpP/crotonase-like_dom_sf"/>
</dbReference>
<feature type="compositionally biased region" description="Low complexity" evidence="1">
    <location>
        <begin position="309"/>
        <end position="333"/>
    </location>
</feature>
<comment type="caution">
    <text evidence="5">The sequence shown here is derived from an EMBL/GenBank/DDBJ whole genome shotgun (WGS) entry which is preliminary data.</text>
</comment>
<feature type="chain" id="PRO_5040156724" description="Tail specific protease domain-containing protein" evidence="2">
    <location>
        <begin position="20"/>
        <end position="771"/>
    </location>
</feature>
<sequence>MARFLSTVAGFSLASIALSSPLTPQLHAHYNASSPCAQVSASVATQTATVPTVPAQLAYECITSVPFNQSAALALVDGVVPYFRWQSNTAWLKDPPKEYVEKVQPAVDVWGGLEKIREKIVGDKYDSEFEFGFELYLLLQSTHDGHFVYVPDVIGTVFNYARPVPLVSASSDGKELPKAYVYADVLGESFGNASFSASPISKINGEHAKDFLENWAQYGSLQDRDALYNGVFYELATVSLGPVGSGIGTFAGSGRGRWIYPGPTTELEFENGTSRTYNNYAKVLIPFNGITDGESLYKLWFTGNPPTKATEPTPSNSTTPTPSATATASAAPTIPAPGYPPPVIRESHNLIGGYFLEDDYSDVAVLSVPSFVGISAQKAFQSTAEKFLAAAKAAGKKKLVVDVQANGGGTILLGYDLYKLLFPNKLGHAAADRFRAFESTDVLGQKFSEVAEGLPRILVPEDGNETLAELIDDVASSVFNYQTDTDVNDRSFPNWDAKFGPQFQKGDNFTNLFHWNLSDVLTPLNSGGIYIHGYGPLSNYTTQPFAAEDIVVVTDGYCASTCTIFSELMRQRAGVKYISLGGRPREGITQAVGGVKGTNNFPWTYIQSVAQFSVQNLSSTPEEAAQLNKTELSEYWSDVPFDRASIGNAINVNFRDGIRDADLEGASDVPLQFVYEAADCRILYTKQMTVDVTAIWKAVADTAWAGKSHCIAGSLGGYRTTLAKRELSIQDKVLSRRTKQWRRELREQDYPLDVRTDLRNVKFAGDGIMWP</sequence>
<dbReference type="Proteomes" id="UP000800039">
    <property type="component" value="Unassembled WGS sequence"/>
</dbReference>
<dbReference type="AlphaFoldDB" id="A0A9P4GBR6"/>
<dbReference type="PANTHER" id="PTHR37049:SF4">
    <property type="entry name" value="RHODANESE DOMAIN-CONTAINING PROTEIN"/>
    <property type="match status" value="1"/>
</dbReference>
<feature type="signal peptide" evidence="2">
    <location>
        <begin position="1"/>
        <end position="19"/>
    </location>
</feature>
<dbReference type="GO" id="GO:0008236">
    <property type="term" value="F:serine-type peptidase activity"/>
    <property type="evidence" value="ECO:0007669"/>
    <property type="project" value="InterPro"/>
</dbReference>
<feature type="domain" description="Tail specific protease" evidence="3">
    <location>
        <begin position="362"/>
        <end position="573"/>
    </location>
</feature>
<keyword evidence="2" id="KW-0732">Signal</keyword>
<protein>
    <recommendedName>
        <fullName evidence="7">Tail specific protease domain-containing protein</fullName>
    </recommendedName>
</protein>
<dbReference type="GeneID" id="63846693"/>
<dbReference type="Pfam" id="PF03572">
    <property type="entry name" value="Peptidase_S41"/>
    <property type="match status" value="1"/>
</dbReference>
<evidence type="ECO:0000256" key="1">
    <source>
        <dbReference type="SAM" id="MobiDB-lite"/>
    </source>
</evidence>
<dbReference type="Gene3D" id="3.90.226.10">
    <property type="entry name" value="2-enoyl-CoA Hydratase, Chain A, domain 1"/>
    <property type="match status" value="1"/>
</dbReference>
<evidence type="ECO:0000313" key="5">
    <source>
        <dbReference type="EMBL" id="KAF1842334.1"/>
    </source>
</evidence>
<dbReference type="GO" id="GO:0006508">
    <property type="term" value="P:proteolysis"/>
    <property type="evidence" value="ECO:0007669"/>
    <property type="project" value="InterPro"/>
</dbReference>
<dbReference type="RefSeq" id="XP_040784897.1">
    <property type="nucleotide sequence ID" value="XM_040929441.1"/>
</dbReference>
<proteinExistence type="predicted"/>
<accession>A0A9P4GBR6</accession>
<evidence type="ECO:0008006" key="7">
    <source>
        <dbReference type="Google" id="ProtNLM"/>
    </source>
</evidence>
<dbReference type="InterPro" id="IPR052766">
    <property type="entry name" value="S41A_metabolite_peptidase"/>
</dbReference>
<dbReference type="Pfam" id="PF23658">
    <property type="entry name" value="PDZ_CPAF_rel"/>
    <property type="match status" value="1"/>
</dbReference>